<evidence type="ECO:0000256" key="1">
    <source>
        <dbReference type="ARBA" id="ARBA00004196"/>
    </source>
</evidence>
<dbReference type="GO" id="GO:0016829">
    <property type="term" value="F:lyase activity"/>
    <property type="evidence" value="ECO:0007669"/>
    <property type="project" value="InterPro"/>
</dbReference>
<dbReference type="EMBL" id="JAASRO010000001">
    <property type="protein sequence ID" value="NIK61666.1"/>
    <property type="molecule type" value="Genomic_DNA"/>
</dbReference>
<dbReference type="Gene3D" id="1.50.10.100">
    <property type="entry name" value="Chondroitin AC/alginate lyase"/>
    <property type="match status" value="1"/>
</dbReference>
<keyword evidence="4" id="KW-1185">Reference proteome</keyword>
<dbReference type="Gene3D" id="2.70.98.70">
    <property type="match status" value="1"/>
</dbReference>
<dbReference type="RefSeq" id="WP_238350562.1">
    <property type="nucleotide sequence ID" value="NZ_JAASRO010000001.1"/>
</dbReference>
<accession>A0A7X5VIX4</accession>
<dbReference type="GO" id="GO:0030313">
    <property type="term" value="C:cell envelope"/>
    <property type="evidence" value="ECO:0007669"/>
    <property type="project" value="UniProtKB-SubCell"/>
</dbReference>
<feature type="domain" description="Heparinase II/III-like C-terminal" evidence="2">
    <location>
        <begin position="391"/>
        <end position="470"/>
    </location>
</feature>
<evidence type="ECO:0000313" key="4">
    <source>
        <dbReference type="Proteomes" id="UP000555407"/>
    </source>
</evidence>
<organism evidence="3 4">
    <name type="scientific">Kribbella shirazensis</name>
    <dbReference type="NCBI Taxonomy" id="1105143"/>
    <lineage>
        <taxon>Bacteria</taxon>
        <taxon>Bacillati</taxon>
        <taxon>Actinomycetota</taxon>
        <taxon>Actinomycetes</taxon>
        <taxon>Propionibacteriales</taxon>
        <taxon>Kribbellaceae</taxon>
        <taxon>Kribbella</taxon>
    </lineage>
</organism>
<dbReference type="SUPFAM" id="SSF48230">
    <property type="entry name" value="Chondroitin AC/alginate lyase"/>
    <property type="match status" value="1"/>
</dbReference>
<comment type="caution">
    <text evidence="3">The sequence shown here is derived from an EMBL/GenBank/DDBJ whole genome shotgun (WGS) entry which is preliminary data.</text>
</comment>
<reference evidence="3 4" key="1">
    <citation type="submission" date="2020-03" db="EMBL/GenBank/DDBJ databases">
        <title>Sequencing the genomes of 1000 actinobacteria strains.</title>
        <authorList>
            <person name="Klenk H.-P."/>
        </authorList>
    </citation>
    <scope>NUCLEOTIDE SEQUENCE [LARGE SCALE GENOMIC DNA]</scope>
    <source>
        <strain evidence="3 4">DSM 45490</strain>
    </source>
</reference>
<protein>
    <recommendedName>
        <fullName evidence="2">Heparinase II/III-like C-terminal domain-containing protein</fullName>
    </recommendedName>
</protein>
<dbReference type="InterPro" id="IPR012480">
    <property type="entry name" value="Hepar_II_III_C"/>
</dbReference>
<sequence length="595" mass="65524">MPIDLRRQGVGGAAALLGVPDLRDRVAWEALDRDTVDDVLTAAEVDRAQPWPQTLLSDYARYWRDGVRVAYEGPAGELRRRTSTAVLAAAMTGEHVDEAADGLLLLCEQTTWCWAAHESFAAARGEVVADPDDPYVDLGAAETVQVLAWADLVLGSALDERVPGLRRRLRREARIRVFEPFLGNREWHWLGLDGRLHNWSPWIQGHILSAALLLESDPDTQFLLVESAVDGLSRYLDAMPADGGCDEGYAYWWNGPARLVEALELLDRITGGALDPWKCEPLAELAQYPRRMALGDGWYVNVGDGPARPNPQQPWHVLHRWGRRVGDPGVTAFAAAHRGQPQSPEVGLGRALIGLFDREWWTAAAEPLDLPRSTWLPDTELLVARDAPAGLALAVKGGHNDENHNHNDVGSFIAAVDSAPVLVDLGQPTYTAISFSPRRYQQWVMQSAWHNVPLIDGHEQSPGAAERAGGLQPQEDQLALTLPGGVVRRTASLDRDARAIRVTDEWQDGHQIVEHFILAGTPQRHRPGGLVVRSLSGVLVALSWDDELGPGTLERRAVDDELLEAVWGPDVHRLVIDASGRTSFELTVSRFEETL</sequence>
<dbReference type="InterPro" id="IPR008929">
    <property type="entry name" value="Chondroitin_lyas"/>
</dbReference>
<dbReference type="AlphaFoldDB" id="A0A7X5VIX4"/>
<evidence type="ECO:0000259" key="2">
    <source>
        <dbReference type="Pfam" id="PF07940"/>
    </source>
</evidence>
<evidence type="ECO:0000313" key="3">
    <source>
        <dbReference type="EMBL" id="NIK61666.1"/>
    </source>
</evidence>
<dbReference type="Pfam" id="PF07940">
    <property type="entry name" value="Hepar_II_III_C"/>
    <property type="match status" value="1"/>
</dbReference>
<name>A0A7X5VIX4_9ACTN</name>
<dbReference type="Proteomes" id="UP000555407">
    <property type="component" value="Unassembled WGS sequence"/>
</dbReference>
<gene>
    <name evidence="3" type="ORF">BJY22_007383</name>
</gene>
<comment type="subcellular location">
    <subcellularLocation>
        <location evidence="1">Cell envelope</location>
    </subcellularLocation>
</comment>
<proteinExistence type="predicted"/>